<comment type="caution">
    <text evidence="6">The sequence shown here is derived from an EMBL/GenBank/DDBJ whole genome shotgun (WGS) entry which is preliminary data.</text>
</comment>
<dbReference type="InterPro" id="IPR058245">
    <property type="entry name" value="NreC/VraR/RcsB-like_REC"/>
</dbReference>
<proteinExistence type="predicted"/>
<dbReference type="RefSeq" id="WP_133590266.1">
    <property type="nucleotide sequence ID" value="NZ_CP037953.1"/>
</dbReference>
<dbReference type="GO" id="GO:0003677">
    <property type="term" value="F:DNA binding"/>
    <property type="evidence" value="ECO:0007669"/>
    <property type="project" value="UniProtKB-KW"/>
</dbReference>
<dbReference type="OrthoDB" id="9796655at2"/>
<evidence type="ECO:0000259" key="5">
    <source>
        <dbReference type="PROSITE" id="PS50110"/>
    </source>
</evidence>
<dbReference type="InterPro" id="IPR016032">
    <property type="entry name" value="Sig_transdc_resp-reg_C-effctor"/>
</dbReference>
<dbReference type="PANTHER" id="PTHR43214:SF43">
    <property type="entry name" value="TWO-COMPONENT RESPONSE REGULATOR"/>
    <property type="match status" value="1"/>
</dbReference>
<dbReference type="PROSITE" id="PS50110">
    <property type="entry name" value="RESPONSE_REGULATORY"/>
    <property type="match status" value="1"/>
</dbReference>
<dbReference type="CDD" id="cd06170">
    <property type="entry name" value="LuxR_C_like"/>
    <property type="match status" value="1"/>
</dbReference>
<dbReference type="GO" id="GO:0000160">
    <property type="term" value="P:phosphorelay signal transduction system"/>
    <property type="evidence" value="ECO:0007669"/>
    <property type="project" value="InterPro"/>
</dbReference>
<organism evidence="6 7">
    <name type="scientific">Permianibacter aggregans</name>
    <dbReference type="NCBI Taxonomy" id="1510150"/>
    <lineage>
        <taxon>Bacteria</taxon>
        <taxon>Pseudomonadati</taxon>
        <taxon>Pseudomonadota</taxon>
        <taxon>Gammaproteobacteria</taxon>
        <taxon>Pseudomonadales</taxon>
        <taxon>Pseudomonadaceae</taxon>
        <taxon>Permianibacter</taxon>
    </lineage>
</organism>
<dbReference type="PROSITE" id="PS50043">
    <property type="entry name" value="HTH_LUXR_2"/>
    <property type="match status" value="1"/>
</dbReference>
<dbReference type="Proteomes" id="UP000295375">
    <property type="component" value="Unassembled WGS sequence"/>
</dbReference>
<dbReference type="InterPro" id="IPR001789">
    <property type="entry name" value="Sig_transdc_resp-reg_receiver"/>
</dbReference>
<evidence type="ECO:0000313" key="7">
    <source>
        <dbReference type="Proteomes" id="UP000295375"/>
    </source>
</evidence>
<dbReference type="PRINTS" id="PR00038">
    <property type="entry name" value="HTHLUXR"/>
</dbReference>
<reference evidence="6 7" key="1">
    <citation type="submission" date="2019-03" db="EMBL/GenBank/DDBJ databases">
        <title>Genomic Encyclopedia of Type Strains, Phase IV (KMG-IV): sequencing the most valuable type-strain genomes for metagenomic binning, comparative biology and taxonomic classification.</title>
        <authorList>
            <person name="Goeker M."/>
        </authorList>
    </citation>
    <scope>NUCLEOTIDE SEQUENCE [LARGE SCALE GENOMIC DNA]</scope>
    <source>
        <strain evidence="6 7">DSM 103792</strain>
    </source>
</reference>
<dbReference type="InterPro" id="IPR000792">
    <property type="entry name" value="Tscrpt_reg_LuxR_C"/>
</dbReference>
<evidence type="ECO:0000256" key="3">
    <source>
        <dbReference type="PROSITE-ProRule" id="PRU00169"/>
    </source>
</evidence>
<feature type="domain" description="HTH luxR-type" evidence="4">
    <location>
        <begin position="141"/>
        <end position="206"/>
    </location>
</feature>
<keyword evidence="2" id="KW-0238">DNA-binding</keyword>
<dbReference type="SUPFAM" id="SSF46894">
    <property type="entry name" value="C-terminal effector domain of the bipartite response regulators"/>
    <property type="match status" value="1"/>
</dbReference>
<gene>
    <name evidence="6" type="ORF">EV696_107135</name>
</gene>
<keyword evidence="7" id="KW-1185">Reference proteome</keyword>
<dbReference type="InterPro" id="IPR039420">
    <property type="entry name" value="WalR-like"/>
</dbReference>
<dbReference type="GO" id="GO:0006355">
    <property type="term" value="P:regulation of DNA-templated transcription"/>
    <property type="evidence" value="ECO:0007669"/>
    <property type="project" value="InterPro"/>
</dbReference>
<feature type="domain" description="Response regulatory" evidence="5">
    <location>
        <begin position="3"/>
        <end position="119"/>
    </location>
</feature>
<dbReference type="EMBL" id="SNYM01000007">
    <property type="protein sequence ID" value="TDQ48398.1"/>
    <property type="molecule type" value="Genomic_DNA"/>
</dbReference>
<dbReference type="SMART" id="SM00448">
    <property type="entry name" value="REC"/>
    <property type="match status" value="1"/>
</dbReference>
<evidence type="ECO:0000256" key="1">
    <source>
        <dbReference type="ARBA" id="ARBA00022553"/>
    </source>
</evidence>
<dbReference type="InterPro" id="IPR011006">
    <property type="entry name" value="CheY-like_superfamily"/>
</dbReference>
<dbReference type="Pfam" id="PF00072">
    <property type="entry name" value="Response_reg"/>
    <property type="match status" value="1"/>
</dbReference>
<keyword evidence="1 3" id="KW-0597">Phosphoprotein</keyword>
<dbReference type="AlphaFoldDB" id="A0A4R6UMR6"/>
<sequence length="208" mass="22702">MIKVAIVDDQTLVRQGIVSLLSLSKDLTVVAEFNHGDELLPWLADHKPDVILLDLRMPVCNGVETLKKMRAAKITIPVIILTTFDDDEGVIASIEAGARGYLLKDVALDELLDAVKAVHQGKSIIKPVAIPDKPIKTDVDPLLSVEPLSAREQEVLQLMSAGFSNKEIARALELAEGTVKNYISEILAKLGVRDRTRAVLKAMEHGLL</sequence>
<feature type="modified residue" description="4-aspartylphosphate" evidence="3">
    <location>
        <position position="54"/>
    </location>
</feature>
<dbReference type="Pfam" id="PF00196">
    <property type="entry name" value="GerE"/>
    <property type="match status" value="1"/>
</dbReference>
<name>A0A4R6UMR6_9GAMM</name>
<protein>
    <submittedName>
        <fullName evidence="6">LuxR family two component transcriptional regulator</fullName>
    </submittedName>
</protein>
<dbReference type="Gene3D" id="3.40.50.2300">
    <property type="match status" value="1"/>
</dbReference>
<evidence type="ECO:0000256" key="2">
    <source>
        <dbReference type="ARBA" id="ARBA00023125"/>
    </source>
</evidence>
<accession>A0A4R6UMR6</accession>
<dbReference type="SUPFAM" id="SSF52172">
    <property type="entry name" value="CheY-like"/>
    <property type="match status" value="1"/>
</dbReference>
<evidence type="ECO:0000259" key="4">
    <source>
        <dbReference type="PROSITE" id="PS50043"/>
    </source>
</evidence>
<dbReference type="SMART" id="SM00421">
    <property type="entry name" value="HTH_LUXR"/>
    <property type="match status" value="1"/>
</dbReference>
<dbReference type="PANTHER" id="PTHR43214">
    <property type="entry name" value="TWO-COMPONENT RESPONSE REGULATOR"/>
    <property type="match status" value="1"/>
</dbReference>
<evidence type="ECO:0000313" key="6">
    <source>
        <dbReference type="EMBL" id="TDQ48398.1"/>
    </source>
</evidence>
<dbReference type="CDD" id="cd17535">
    <property type="entry name" value="REC_NarL-like"/>
    <property type="match status" value="1"/>
</dbReference>